<gene>
    <name evidence="4" type="ORF">FF38_08045</name>
</gene>
<evidence type="ECO:0000256" key="1">
    <source>
        <dbReference type="PROSITE-ProRule" id="PRU01211"/>
    </source>
</evidence>
<keyword evidence="1 2" id="KW-0862">Zinc</keyword>
<dbReference type="PROSITE" id="PS51864">
    <property type="entry name" value="ASTACIN"/>
    <property type="match status" value="2"/>
</dbReference>
<keyword evidence="1 2" id="KW-0479">Metal-binding</keyword>
<dbReference type="PANTHER" id="PTHR10127:SF814">
    <property type="entry name" value="MEPRIN A SUBUNIT BETA"/>
    <property type="match status" value="1"/>
</dbReference>
<dbReference type="EC" id="3.4.24.-" evidence="2"/>
<feature type="domain" description="Peptidase M12A" evidence="3">
    <location>
        <begin position="283"/>
        <end position="482"/>
    </location>
</feature>
<feature type="binding site" evidence="1">
    <location>
        <position position="146"/>
    </location>
    <ligand>
        <name>Zn(2+)</name>
        <dbReference type="ChEBI" id="CHEBI:29105"/>
        <note>catalytic</note>
    </ligand>
</feature>
<feature type="binding site" evidence="1">
    <location>
        <position position="156"/>
    </location>
    <ligand>
        <name>Zn(2+)</name>
        <dbReference type="ChEBI" id="CHEBI:29105"/>
        <note>catalytic</note>
    </ligand>
</feature>
<dbReference type="SUPFAM" id="SSF55486">
    <property type="entry name" value="Metalloproteases ('zincins'), catalytic domain"/>
    <property type="match status" value="2"/>
</dbReference>
<dbReference type="EMBL" id="JRES01001454">
    <property type="protein sequence ID" value="KNC22839.1"/>
    <property type="molecule type" value="Genomic_DNA"/>
</dbReference>
<proteinExistence type="predicted"/>
<feature type="binding site" evidence="1">
    <location>
        <position position="150"/>
    </location>
    <ligand>
        <name>Zn(2+)</name>
        <dbReference type="ChEBI" id="CHEBI:29105"/>
        <note>catalytic</note>
    </ligand>
</feature>
<dbReference type="PRINTS" id="PR00480">
    <property type="entry name" value="ASTACIN"/>
</dbReference>
<evidence type="ECO:0000313" key="5">
    <source>
        <dbReference type="Proteomes" id="UP000037069"/>
    </source>
</evidence>
<feature type="binding site" evidence="1">
    <location>
        <position position="390"/>
    </location>
    <ligand>
        <name>Zn(2+)</name>
        <dbReference type="ChEBI" id="CHEBI:29105"/>
        <note>catalytic</note>
    </ligand>
</feature>
<dbReference type="CDD" id="cd04280">
    <property type="entry name" value="ZnMc_astacin_like"/>
    <property type="match status" value="2"/>
</dbReference>
<evidence type="ECO:0000256" key="2">
    <source>
        <dbReference type="RuleBase" id="RU361183"/>
    </source>
</evidence>
<name>A0A0L0BUF5_LUCCU</name>
<keyword evidence="2" id="KW-0732">Signal</keyword>
<dbReference type="GO" id="GO:0006508">
    <property type="term" value="P:proteolysis"/>
    <property type="evidence" value="ECO:0007669"/>
    <property type="project" value="UniProtKB-KW"/>
</dbReference>
<sequence>MKQYQSLVLLLLLIANCYALPVDLASEEENPELTAGFIEGDMDIDLSRNGGTDENKRWPDGIVYYEISDEYDEDHARYIREAMDAIENDSCIQFLEAPENATAFVEISPKKNGCFAKIGYRGTKQELNLQNYALNRGCFVKGTIMHELLHVLGFYHQHNVPERDEYITIIEGNVKDGQMKNFNKYNEWDVTSFGVEYDYASIMHYHATAYSKNGFTTIATVGDEYREIGQRRGLSEGDITKLKAINLLAYGYTAPVNTEIWEEDPELTAGYYEGDMLLATNRNGVTNVLKTWPLGIVYYKIDEVFNADQISYIQQAMAAIESISCIRFQIAGNDTRDYINITGTLHGCYATVGYTGFKQTLNLHVNDLDKGCFIKGKIIHELLHALGFYHQHSAPNRDDYIWVMLENVQDKYKPFFRKQSEKFVTDFGIEYDYYSVMHYSSTAFTKNGLPTIIPLQSGVELGQRKGLSFKDILKLNLMYDCALREV</sequence>
<feature type="active site" evidence="1">
    <location>
        <position position="381"/>
    </location>
</feature>
<feature type="domain" description="Peptidase M12A" evidence="3">
    <location>
        <begin position="49"/>
        <end position="249"/>
    </location>
</feature>
<dbReference type="AlphaFoldDB" id="A0A0L0BUF5"/>
<dbReference type="OrthoDB" id="291007at2759"/>
<comment type="caution">
    <text evidence="4">The sequence shown here is derived from an EMBL/GenBank/DDBJ whole genome shotgun (WGS) entry which is preliminary data.</text>
</comment>
<evidence type="ECO:0000313" key="4">
    <source>
        <dbReference type="EMBL" id="KNC22839.1"/>
    </source>
</evidence>
<feature type="signal peptide" evidence="2">
    <location>
        <begin position="1"/>
        <end position="19"/>
    </location>
</feature>
<feature type="binding site" evidence="1">
    <location>
        <position position="380"/>
    </location>
    <ligand>
        <name>Zn(2+)</name>
        <dbReference type="ChEBI" id="CHEBI:29105"/>
        <note>catalytic</note>
    </ligand>
</feature>
<reference evidence="4 5" key="1">
    <citation type="journal article" date="2015" name="Nat. Commun.">
        <title>Lucilia cuprina genome unlocks parasitic fly biology to underpin future interventions.</title>
        <authorList>
            <person name="Anstead C.A."/>
            <person name="Korhonen P.K."/>
            <person name="Young N.D."/>
            <person name="Hall R.S."/>
            <person name="Jex A.R."/>
            <person name="Murali S.C."/>
            <person name="Hughes D.S."/>
            <person name="Lee S.F."/>
            <person name="Perry T."/>
            <person name="Stroehlein A.J."/>
            <person name="Ansell B.R."/>
            <person name="Breugelmans B."/>
            <person name="Hofmann A."/>
            <person name="Qu J."/>
            <person name="Dugan S."/>
            <person name="Lee S.L."/>
            <person name="Chao H."/>
            <person name="Dinh H."/>
            <person name="Han Y."/>
            <person name="Doddapaneni H.V."/>
            <person name="Worley K.C."/>
            <person name="Muzny D.M."/>
            <person name="Ioannidis P."/>
            <person name="Waterhouse R.M."/>
            <person name="Zdobnov E.M."/>
            <person name="James P.J."/>
            <person name="Bagnall N.H."/>
            <person name="Kotze A.C."/>
            <person name="Gibbs R.A."/>
            <person name="Richards S."/>
            <person name="Batterham P."/>
            <person name="Gasser R.B."/>
        </authorList>
    </citation>
    <scope>NUCLEOTIDE SEQUENCE [LARGE SCALE GENOMIC DNA]</scope>
    <source>
        <strain evidence="4 5">LS</strain>
        <tissue evidence="4">Full body</tissue>
    </source>
</reference>
<dbReference type="InterPro" id="IPR034035">
    <property type="entry name" value="Astacin-like_dom"/>
</dbReference>
<comment type="caution">
    <text evidence="1">Lacks conserved residue(s) required for the propagation of feature annotation.</text>
</comment>
<keyword evidence="1 2" id="KW-0378">Hydrolase</keyword>
<evidence type="ECO:0000259" key="3">
    <source>
        <dbReference type="PROSITE" id="PS51864"/>
    </source>
</evidence>
<dbReference type="Pfam" id="PF01400">
    <property type="entry name" value="Astacin"/>
    <property type="match status" value="2"/>
</dbReference>
<organism evidence="4 5">
    <name type="scientific">Lucilia cuprina</name>
    <name type="common">Green bottle fly</name>
    <name type="synonym">Australian sheep blowfly</name>
    <dbReference type="NCBI Taxonomy" id="7375"/>
    <lineage>
        <taxon>Eukaryota</taxon>
        <taxon>Metazoa</taxon>
        <taxon>Ecdysozoa</taxon>
        <taxon>Arthropoda</taxon>
        <taxon>Hexapoda</taxon>
        <taxon>Insecta</taxon>
        <taxon>Pterygota</taxon>
        <taxon>Neoptera</taxon>
        <taxon>Endopterygota</taxon>
        <taxon>Diptera</taxon>
        <taxon>Brachycera</taxon>
        <taxon>Muscomorpha</taxon>
        <taxon>Oestroidea</taxon>
        <taxon>Calliphoridae</taxon>
        <taxon>Luciliinae</taxon>
        <taxon>Lucilia</taxon>
    </lineage>
</organism>
<comment type="cofactor">
    <cofactor evidence="1 2">
        <name>Zn(2+)</name>
        <dbReference type="ChEBI" id="CHEBI:29105"/>
    </cofactor>
    <text evidence="1 2">Binds 1 zinc ion per subunit.</text>
</comment>
<dbReference type="InterPro" id="IPR024079">
    <property type="entry name" value="MetalloPept_cat_dom_sf"/>
</dbReference>
<protein>
    <recommendedName>
        <fullName evidence="2">Metalloendopeptidase</fullName>
        <ecNumber evidence="2">3.4.24.-</ecNumber>
    </recommendedName>
</protein>
<dbReference type="InterPro" id="IPR001506">
    <property type="entry name" value="Peptidase_M12A"/>
</dbReference>
<dbReference type="Proteomes" id="UP000037069">
    <property type="component" value="Unassembled WGS sequence"/>
</dbReference>
<accession>A0A0L0BUF5</accession>
<keyword evidence="1 2" id="KW-0645">Protease</keyword>
<dbReference type="SMART" id="SM00235">
    <property type="entry name" value="ZnMc"/>
    <property type="match status" value="2"/>
</dbReference>
<dbReference type="Gene3D" id="3.40.390.10">
    <property type="entry name" value="Collagenase (Catalytic Domain)"/>
    <property type="match status" value="2"/>
</dbReference>
<dbReference type="InterPro" id="IPR006026">
    <property type="entry name" value="Peptidase_Metallo"/>
</dbReference>
<feature type="binding site" evidence="1">
    <location>
        <position position="384"/>
    </location>
    <ligand>
        <name>Zn(2+)</name>
        <dbReference type="ChEBI" id="CHEBI:29105"/>
        <note>catalytic</note>
    </ligand>
</feature>
<keyword evidence="1 2" id="KW-0482">Metalloprotease</keyword>
<dbReference type="PANTHER" id="PTHR10127">
    <property type="entry name" value="DISCOIDIN, CUB, EGF, LAMININ , AND ZINC METALLOPROTEASE DOMAIN CONTAINING"/>
    <property type="match status" value="1"/>
</dbReference>
<dbReference type="GO" id="GO:0004222">
    <property type="term" value="F:metalloendopeptidase activity"/>
    <property type="evidence" value="ECO:0007669"/>
    <property type="project" value="UniProtKB-UniRule"/>
</dbReference>
<feature type="active site" evidence="1">
    <location>
        <position position="147"/>
    </location>
</feature>
<dbReference type="OMA" id="YVTIDYS"/>
<feature type="chain" id="PRO_5005394072" description="Metalloendopeptidase" evidence="2">
    <location>
        <begin position="20"/>
        <end position="486"/>
    </location>
</feature>
<dbReference type="GO" id="GO:0008270">
    <property type="term" value="F:zinc ion binding"/>
    <property type="evidence" value="ECO:0007669"/>
    <property type="project" value="UniProtKB-UniRule"/>
</dbReference>
<keyword evidence="5" id="KW-1185">Reference proteome</keyword>